<dbReference type="SMART" id="SM00345">
    <property type="entry name" value="HTH_GNTR"/>
    <property type="match status" value="1"/>
</dbReference>
<feature type="domain" description="HTH gntR-type" evidence="6">
    <location>
        <begin position="12"/>
        <end position="80"/>
    </location>
</feature>
<dbReference type="InterPro" id="IPR015421">
    <property type="entry name" value="PyrdxlP-dep_Trfase_major"/>
</dbReference>
<dbReference type="EMBL" id="DXIE01000043">
    <property type="protein sequence ID" value="HIV62658.1"/>
    <property type="molecule type" value="Genomic_DNA"/>
</dbReference>
<dbReference type="Gene3D" id="1.10.10.10">
    <property type="entry name" value="Winged helix-like DNA-binding domain superfamily/Winged helix DNA-binding domain"/>
    <property type="match status" value="1"/>
</dbReference>
<dbReference type="AlphaFoldDB" id="A0A9D1PIB5"/>
<dbReference type="PANTHER" id="PTHR46577:SF1">
    <property type="entry name" value="HTH-TYPE TRANSCRIPTIONAL REGULATORY PROTEIN GABR"/>
    <property type="match status" value="1"/>
</dbReference>
<sequence>MLTYHINNKGILPMYEQLYRAIREDIINGVIKGGEKLPSKRRLAEHLKISQITVENAYSQLLAEGYIISKPRSGYYAEQIIEHNKKAKPISYEIPKPKNEDYLYAFHTNTVDTECFPFSSWAKLLRSELTEKASKLLIAAPNQGVLELRQQICRYLAEFRGIYAIPEQIVIGAGSEYLLMLLIQLLGRNRIYALENPCYPKLNNVFKANGANVKPITLDKDGLKIDELEKNNASVVYLTPSHQFPLGIVMPVARRIKMLKWAEQTGDRYIIEDDYDSEFRYTSRPIPAMKELDHYDRVIYLNTFAKSLAPSLRISYMVLPKSLLKKYRDELRFYSSTVPSFEQYTLAKFIKTGMFERHISRIRNLYKSRRDILLELLNKSAFSKFMEISGEDAGLHLMLTLKNGLSERQMVELAAQNGVHLHGISDYYIAECEKKPNSTVVLGYAGLNEDIMKKAVKCLENAWTKFALCNYDEL</sequence>
<dbReference type="Gene3D" id="3.40.640.10">
    <property type="entry name" value="Type I PLP-dependent aspartate aminotransferase-like (Major domain)"/>
    <property type="match status" value="1"/>
</dbReference>
<protein>
    <submittedName>
        <fullName evidence="7">PLP-dependent aminotransferase family protein</fullName>
    </submittedName>
</protein>
<keyword evidence="5" id="KW-0804">Transcription</keyword>
<dbReference type="SUPFAM" id="SSF46785">
    <property type="entry name" value="Winged helix' DNA-binding domain"/>
    <property type="match status" value="1"/>
</dbReference>
<dbReference type="GO" id="GO:0030170">
    <property type="term" value="F:pyridoxal phosphate binding"/>
    <property type="evidence" value="ECO:0007669"/>
    <property type="project" value="InterPro"/>
</dbReference>
<dbReference type="GO" id="GO:0003700">
    <property type="term" value="F:DNA-binding transcription factor activity"/>
    <property type="evidence" value="ECO:0007669"/>
    <property type="project" value="InterPro"/>
</dbReference>
<evidence type="ECO:0000313" key="8">
    <source>
        <dbReference type="Proteomes" id="UP000886808"/>
    </source>
</evidence>
<dbReference type="PRINTS" id="PR00035">
    <property type="entry name" value="HTHGNTR"/>
</dbReference>
<dbReference type="InterPro" id="IPR000524">
    <property type="entry name" value="Tscrpt_reg_HTH_GntR"/>
</dbReference>
<dbReference type="CDD" id="cd07377">
    <property type="entry name" value="WHTH_GntR"/>
    <property type="match status" value="1"/>
</dbReference>
<name>A0A9D1PIB5_9FIRM</name>
<dbReference type="InterPro" id="IPR036388">
    <property type="entry name" value="WH-like_DNA-bd_sf"/>
</dbReference>
<dbReference type="PROSITE" id="PS50949">
    <property type="entry name" value="HTH_GNTR"/>
    <property type="match status" value="1"/>
</dbReference>
<reference evidence="7" key="2">
    <citation type="submission" date="2021-04" db="EMBL/GenBank/DDBJ databases">
        <authorList>
            <person name="Gilroy R."/>
        </authorList>
    </citation>
    <scope>NUCLEOTIDE SEQUENCE</scope>
    <source>
        <strain evidence="7">CHK193-4272</strain>
    </source>
</reference>
<evidence type="ECO:0000256" key="2">
    <source>
        <dbReference type="ARBA" id="ARBA00022898"/>
    </source>
</evidence>
<dbReference type="InterPro" id="IPR036390">
    <property type="entry name" value="WH_DNA-bd_sf"/>
</dbReference>
<reference evidence="7" key="1">
    <citation type="journal article" date="2021" name="PeerJ">
        <title>Extensive microbial diversity within the chicken gut microbiome revealed by metagenomics and culture.</title>
        <authorList>
            <person name="Gilroy R."/>
            <person name="Ravi A."/>
            <person name="Getino M."/>
            <person name="Pursley I."/>
            <person name="Horton D.L."/>
            <person name="Alikhan N.F."/>
            <person name="Baker D."/>
            <person name="Gharbi K."/>
            <person name="Hall N."/>
            <person name="Watson M."/>
            <person name="Adriaenssens E.M."/>
            <person name="Foster-Nyarko E."/>
            <person name="Jarju S."/>
            <person name="Secka A."/>
            <person name="Antonio M."/>
            <person name="Oren A."/>
            <person name="Chaudhuri R.R."/>
            <person name="La Ragione R."/>
            <person name="Hildebrand F."/>
            <person name="Pallen M.J."/>
        </authorList>
    </citation>
    <scope>NUCLEOTIDE SEQUENCE</scope>
    <source>
        <strain evidence="7">CHK193-4272</strain>
    </source>
</reference>
<evidence type="ECO:0000256" key="5">
    <source>
        <dbReference type="ARBA" id="ARBA00023163"/>
    </source>
</evidence>
<keyword evidence="3" id="KW-0805">Transcription regulation</keyword>
<dbReference type="PANTHER" id="PTHR46577">
    <property type="entry name" value="HTH-TYPE TRANSCRIPTIONAL REGULATORY PROTEIN GABR"/>
    <property type="match status" value="1"/>
</dbReference>
<dbReference type="CDD" id="cd00609">
    <property type="entry name" value="AAT_like"/>
    <property type="match status" value="1"/>
</dbReference>
<dbReference type="GO" id="GO:0008483">
    <property type="term" value="F:transaminase activity"/>
    <property type="evidence" value="ECO:0007669"/>
    <property type="project" value="UniProtKB-KW"/>
</dbReference>
<dbReference type="InterPro" id="IPR051446">
    <property type="entry name" value="HTH_trans_reg/aminotransferase"/>
</dbReference>
<evidence type="ECO:0000256" key="1">
    <source>
        <dbReference type="ARBA" id="ARBA00005384"/>
    </source>
</evidence>
<evidence type="ECO:0000313" key="7">
    <source>
        <dbReference type="EMBL" id="HIV62658.1"/>
    </source>
</evidence>
<evidence type="ECO:0000256" key="3">
    <source>
        <dbReference type="ARBA" id="ARBA00023015"/>
    </source>
</evidence>
<keyword evidence="4" id="KW-0238">DNA-binding</keyword>
<comment type="caution">
    <text evidence="7">The sequence shown here is derived from an EMBL/GenBank/DDBJ whole genome shotgun (WGS) entry which is preliminary data.</text>
</comment>
<dbReference type="InterPro" id="IPR004839">
    <property type="entry name" value="Aminotransferase_I/II_large"/>
</dbReference>
<keyword evidence="2" id="KW-0663">Pyridoxal phosphate</keyword>
<dbReference type="Pfam" id="PF00392">
    <property type="entry name" value="GntR"/>
    <property type="match status" value="1"/>
</dbReference>
<dbReference type="Proteomes" id="UP000886808">
    <property type="component" value="Unassembled WGS sequence"/>
</dbReference>
<gene>
    <name evidence="7" type="ORF">H9746_07445</name>
</gene>
<proteinExistence type="inferred from homology"/>
<keyword evidence="7" id="KW-0032">Aminotransferase</keyword>
<evidence type="ECO:0000256" key="4">
    <source>
        <dbReference type="ARBA" id="ARBA00023125"/>
    </source>
</evidence>
<dbReference type="GO" id="GO:0003677">
    <property type="term" value="F:DNA binding"/>
    <property type="evidence" value="ECO:0007669"/>
    <property type="project" value="UniProtKB-KW"/>
</dbReference>
<accession>A0A9D1PIB5</accession>
<comment type="similarity">
    <text evidence="1">In the C-terminal section; belongs to the class-I pyridoxal-phosphate-dependent aminotransferase family.</text>
</comment>
<organism evidence="7 8">
    <name type="scientific">Candidatus Butyricicoccus avistercoris</name>
    <dbReference type="NCBI Taxonomy" id="2838518"/>
    <lineage>
        <taxon>Bacteria</taxon>
        <taxon>Bacillati</taxon>
        <taxon>Bacillota</taxon>
        <taxon>Clostridia</taxon>
        <taxon>Eubacteriales</taxon>
        <taxon>Butyricicoccaceae</taxon>
        <taxon>Butyricicoccus</taxon>
    </lineage>
</organism>
<dbReference type="SUPFAM" id="SSF53383">
    <property type="entry name" value="PLP-dependent transferases"/>
    <property type="match status" value="1"/>
</dbReference>
<evidence type="ECO:0000259" key="6">
    <source>
        <dbReference type="PROSITE" id="PS50949"/>
    </source>
</evidence>
<dbReference type="InterPro" id="IPR015424">
    <property type="entry name" value="PyrdxlP-dep_Trfase"/>
</dbReference>
<keyword evidence="7" id="KW-0808">Transferase</keyword>
<dbReference type="Pfam" id="PF00155">
    <property type="entry name" value="Aminotran_1_2"/>
    <property type="match status" value="1"/>
</dbReference>